<evidence type="ECO:0000256" key="1">
    <source>
        <dbReference type="SAM" id="SignalP"/>
    </source>
</evidence>
<dbReference type="PANTHER" id="PTHR35567">
    <property type="entry name" value="MALATE DEHYDROGENASE (AFU_ORTHOLOGUE AFUA_2G13800)"/>
    <property type="match status" value="1"/>
</dbReference>
<dbReference type="AlphaFoldDB" id="A0AAV9GLI5"/>
<name>A0AAV9GLI5_9PEZI</name>
<dbReference type="PANTHER" id="PTHR35567:SF3">
    <property type="entry name" value="MALATE DEHYDROGENASE"/>
    <property type="match status" value="1"/>
</dbReference>
<proteinExistence type="predicted"/>
<comment type="caution">
    <text evidence="2">The sequence shown here is derived from an EMBL/GenBank/DDBJ whole genome shotgun (WGS) entry which is preliminary data.</text>
</comment>
<keyword evidence="1" id="KW-0732">Signal</keyword>
<reference evidence="2" key="1">
    <citation type="journal article" date="2023" name="Mol. Phylogenet. Evol.">
        <title>Genome-scale phylogeny and comparative genomics of the fungal order Sordariales.</title>
        <authorList>
            <person name="Hensen N."/>
            <person name="Bonometti L."/>
            <person name="Westerberg I."/>
            <person name="Brannstrom I.O."/>
            <person name="Guillou S."/>
            <person name="Cros-Aarteil S."/>
            <person name="Calhoun S."/>
            <person name="Haridas S."/>
            <person name="Kuo A."/>
            <person name="Mondo S."/>
            <person name="Pangilinan J."/>
            <person name="Riley R."/>
            <person name="LaButti K."/>
            <person name="Andreopoulos B."/>
            <person name="Lipzen A."/>
            <person name="Chen C."/>
            <person name="Yan M."/>
            <person name="Daum C."/>
            <person name="Ng V."/>
            <person name="Clum A."/>
            <person name="Steindorff A."/>
            <person name="Ohm R.A."/>
            <person name="Martin F."/>
            <person name="Silar P."/>
            <person name="Natvig D.O."/>
            <person name="Lalanne C."/>
            <person name="Gautier V."/>
            <person name="Ament-Velasquez S.L."/>
            <person name="Kruys A."/>
            <person name="Hutchinson M.I."/>
            <person name="Powell A.J."/>
            <person name="Barry K."/>
            <person name="Miller A.N."/>
            <person name="Grigoriev I.V."/>
            <person name="Debuchy R."/>
            <person name="Gladieux P."/>
            <person name="Hiltunen Thoren M."/>
            <person name="Johannesson H."/>
        </authorList>
    </citation>
    <scope>NUCLEOTIDE SEQUENCE</scope>
    <source>
        <strain evidence="2">PSN243</strain>
    </source>
</reference>
<dbReference type="InterPro" id="IPR021851">
    <property type="entry name" value="DUF3455"/>
</dbReference>
<dbReference type="EMBL" id="MU865944">
    <property type="protein sequence ID" value="KAK4448295.1"/>
    <property type="molecule type" value="Genomic_DNA"/>
</dbReference>
<keyword evidence="3" id="KW-1185">Reference proteome</keyword>
<evidence type="ECO:0008006" key="4">
    <source>
        <dbReference type="Google" id="ProtNLM"/>
    </source>
</evidence>
<sequence length="257" mass="26355">MLSTKSFVLAALAAVASAAPGCAPPKATPTLPLTGGESELPAAPSNMVLKKVILGHGIQNYTCSAEPAATPTAKGALAVLYDITPLYPNGKPQSLSIEGFNALTSTVLWTEDLPLNLANPAAAVAGAVLSSKQYGATTSPWQSPKDLKLPNMAPIKYAGRHYFDASGTPNFDLTGPGNLKAHVVKKDGVAVPAGADKGPLKTGAVQWLLLGDSDLGISNGIKLVYRVVTAGGVAESCSTTGEGLSSVPYTAQYWFYG</sequence>
<evidence type="ECO:0000313" key="2">
    <source>
        <dbReference type="EMBL" id="KAK4448295.1"/>
    </source>
</evidence>
<organism evidence="2 3">
    <name type="scientific">Podospora aff. communis PSN243</name>
    <dbReference type="NCBI Taxonomy" id="3040156"/>
    <lineage>
        <taxon>Eukaryota</taxon>
        <taxon>Fungi</taxon>
        <taxon>Dikarya</taxon>
        <taxon>Ascomycota</taxon>
        <taxon>Pezizomycotina</taxon>
        <taxon>Sordariomycetes</taxon>
        <taxon>Sordariomycetidae</taxon>
        <taxon>Sordariales</taxon>
        <taxon>Podosporaceae</taxon>
        <taxon>Podospora</taxon>
    </lineage>
</organism>
<evidence type="ECO:0000313" key="3">
    <source>
        <dbReference type="Proteomes" id="UP001321760"/>
    </source>
</evidence>
<gene>
    <name evidence="2" type="ORF">QBC34DRAFT_117355</name>
</gene>
<accession>A0AAV9GLI5</accession>
<dbReference type="Pfam" id="PF11937">
    <property type="entry name" value="DUF3455"/>
    <property type="match status" value="1"/>
</dbReference>
<protein>
    <recommendedName>
        <fullName evidence="4">Malate dehydrogenase</fullName>
    </recommendedName>
</protein>
<feature type="signal peptide" evidence="1">
    <location>
        <begin position="1"/>
        <end position="18"/>
    </location>
</feature>
<reference evidence="2" key="2">
    <citation type="submission" date="2023-05" db="EMBL/GenBank/DDBJ databases">
        <authorList>
            <consortium name="Lawrence Berkeley National Laboratory"/>
            <person name="Steindorff A."/>
            <person name="Hensen N."/>
            <person name="Bonometti L."/>
            <person name="Westerberg I."/>
            <person name="Brannstrom I.O."/>
            <person name="Guillou S."/>
            <person name="Cros-Aarteil S."/>
            <person name="Calhoun S."/>
            <person name="Haridas S."/>
            <person name="Kuo A."/>
            <person name="Mondo S."/>
            <person name="Pangilinan J."/>
            <person name="Riley R."/>
            <person name="Labutti K."/>
            <person name="Andreopoulos B."/>
            <person name="Lipzen A."/>
            <person name="Chen C."/>
            <person name="Yanf M."/>
            <person name="Daum C."/>
            <person name="Ng V."/>
            <person name="Clum A."/>
            <person name="Ohm R."/>
            <person name="Martin F."/>
            <person name="Silar P."/>
            <person name="Natvig D."/>
            <person name="Lalanne C."/>
            <person name="Gautier V."/>
            <person name="Ament-Velasquez S.L."/>
            <person name="Kruys A."/>
            <person name="Hutchinson M.I."/>
            <person name="Powell A.J."/>
            <person name="Barry K."/>
            <person name="Miller A.N."/>
            <person name="Grigoriev I.V."/>
            <person name="Debuchy R."/>
            <person name="Gladieux P."/>
            <person name="Thoren M.H."/>
            <person name="Johannesson H."/>
        </authorList>
    </citation>
    <scope>NUCLEOTIDE SEQUENCE</scope>
    <source>
        <strain evidence="2">PSN243</strain>
    </source>
</reference>
<feature type="chain" id="PRO_5043564005" description="Malate dehydrogenase" evidence="1">
    <location>
        <begin position="19"/>
        <end position="257"/>
    </location>
</feature>
<dbReference type="Proteomes" id="UP001321760">
    <property type="component" value="Unassembled WGS sequence"/>
</dbReference>